<dbReference type="Proteomes" id="UP000501868">
    <property type="component" value="Chromosome"/>
</dbReference>
<dbReference type="EMBL" id="CP051128">
    <property type="protein sequence ID" value="QIZ09757.1"/>
    <property type="molecule type" value="Genomic_DNA"/>
</dbReference>
<feature type="region of interest" description="Disordered" evidence="1">
    <location>
        <begin position="74"/>
        <end position="101"/>
    </location>
</feature>
<proteinExistence type="predicted"/>
<keyword evidence="2" id="KW-0472">Membrane</keyword>
<feature type="transmembrane region" description="Helical" evidence="2">
    <location>
        <begin position="44"/>
        <end position="62"/>
    </location>
</feature>
<feature type="compositionally biased region" description="Polar residues" evidence="1">
    <location>
        <begin position="78"/>
        <end position="88"/>
    </location>
</feature>
<reference evidence="3 4" key="1">
    <citation type="submission" date="2020-04" db="EMBL/GenBank/DDBJ databases">
        <title>Genome-Wide Identification of 5-Methylcytosine Sites in Bacterial Genomes By High-Throughput Sequencing of MspJI Restriction Fragments.</title>
        <authorList>
            <person name="Wu V."/>
        </authorList>
    </citation>
    <scope>NUCLEOTIDE SEQUENCE [LARGE SCALE GENOMIC DNA]</scope>
    <source>
        <strain evidence="3 4">S2</strain>
    </source>
</reference>
<accession>A0A6H1P8N3</accession>
<name>A0A6H1P8N3_PRIMG</name>
<keyword evidence="2" id="KW-0812">Transmembrane</keyword>
<evidence type="ECO:0000256" key="1">
    <source>
        <dbReference type="SAM" id="MobiDB-lite"/>
    </source>
</evidence>
<keyword evidence="2" id="KW-1133">Transmembrane helix</keyword>
<gene>
    <name evidence="3" type="ORF">HFZ78_26260</name>
</gene>
<protein>
    <submittedName>
        <fullName evidence="3">Uncharacterized protein</fullName>
    </submittedName>
</protein>
<evidence type="ECO:0000256" key="2">
    <source>
        <dbReference type="SAM" id="Phobius"/>
    </source>
</evidence>
<organism evidence="3 4">
    <name type="scientific">Priestia megaterium</name>
    <name type="common">Bacillus megaterium</name>
    <dbReference type="NCBI Taxonomy" id="1404"/>
    <lineage>
        <taxon>Bacteria</taxon>
        <taxon>Bacillati</taxon>
        <taxon>Bacillota</taxon>
        <taxon>Bacilli</taxon>
        <taxon>Bacillales</taxon>
        <taxon>Bacillaceae</taxon>
        <taxon>Priestia</taxon>
    </lineage>
</organism>
<reference evidence="3 4" key="2">
    <citation type="submission" date="2020-04" db="EMBL/GenBank/DDBJ databases">
        <authorList>
            <person name="Fomenkov A."/>
            <person name="Anton B.P."/>
            <person name="Roberts R.J."/>
        </authorList>
    </citation>
    <scope>NUCLEOTIDE SEQUENCE [LARGE SCALE GENOMIC DNA]</scope>
    <source>
        <strain evidence="3 4">S2</strain>
    </source>
</reference>
<dbReference type="AlphaFoldDB" id="A0A6H1P8N3"/>
<evidence type="ECO:0000313" key="4">
    <source>
        <dbReference type="Proteomes" id="UP000501868"/>
    </source>
</evidence>
<sequence length="391" mass="44278">MKKSEWSDKQLEELLRQMPKIQDDRNPRDIYQNLSIKKTKIKQWLLPGLATACALLIFFILVPKLMVGTQYSEDKSSQKNASSGQEMQTADEDSSSALKKEDDNLKAKTFSAAENNELLKTAVYDDEVDNGRVLTYWIPDPQAQILVPVSTIINDSNDKSWLTIFNENMVSLKEEEWGLSEFYPLNATLRLDNKNKAVLVDVPSTHQYGQGSTTETNFMNVLQKDISSNSNIKKIRFSTNGEPGIELGNLGRKEEIEVVQKKNHAFFFYFSKDSEIPYLVPSIETYTDINRALEAMKNDQPLLGLKSSLFPALPIKDVSIKEKTLLVTIDENSSLREDQVTINAYESLLLTAKEFGLEKVIIKNSPIKKIGTFDLSKENKVPRAPNLQTLQ</sequence>
<evidence type="ECO:0000313" key="3">
    <source>
        <dbReference type="EMBL" id="QIZ09757.1"/>
    </source>
</evidence>